<dbReference type="OrthoDB" id="5770817at2"/>
<dbReference type="RefSeq" id="WP_075726363.1">
    <property type="nucleotide sequence ID" value="NZ_LTDM01000021.1"/>
</dbReference>
<dbReference type="EMBL" id="LTDM01000021">
    <property type="protein sequence ID" value="OLS02682.1"/>
    <property type="molecule type" value="Genomic_DNA"/>
</dbReference>
<proteinExistence type="predicted"/>
<protein>
    <submittedName>
        <fullName evidence="1">Uncharacterized protein</fullName>
    </submittedName>
</protein>
<gene>
    <name evidence="1" type="ORF">TICRE_13270</name>
</gene>
<accession>A0A1U7M5T5</accession>
<organism evidence="1 2">
    <name type="scientific">Tissierella creatinophila DSM 6911</name>
    <dbReference type="NCBI Taxonomy" id="1123403"/>
    <lineage>
        <taxon>Bacteria</taxon>
        <taxon>Bacillati</taxon>
        <taxon>Bacillota</taxon>
        <taxon>Tissierellia</taxon>
        <taxon>Tissierellales</taxon>
        <taxon>Tissierellaceae</taxon>
        <taxon>Tissierella</taxon>
    </lineage>
</organism>
<comment type="caution">
    <text evidence="1">The sequence shown here is derived from an EMBL/GenBank/DDBJ whole genome shotgun (WGS) entry which is preliminary data.</text>
</comment>
<keyword evidence="2" id="KW-1185">Reference proteome</keyword>
<dbReference type="AlphaFoldDB" id="A0A1U7M5T5"/>
<sequence length="86" mass="10477">MKWNEAVKNYPNKWLLFEAIESYSKEGNRIIKDLSVINSFDDSRKALEQYSEMHKKDKSREMYVYHTKNKELIIEEKRWIGVREYG</sequence>
<name>A0A1U7M5T5_TISCR</name>
<reference evidence="1 2" key="1">
    <citation type="submission" date="2016-02" db="EMBL/GenBank/DDBJ databases">
        <title>Genome sequence of Tissierella creatinophila DSM 6911.</title>
        <authorList>
            <person name="Poehlein A."/>
            <person name="Daniel R."/>
        </authorList>
    </citation>
    <scope>NUCLEOTIDE SEQUENCE [LARGE SCALE GENOMIC DNA]</scope>
    <source>
        <strain evidence="1 2">DSM 6911</strain>
    </source>
</reference>
<evidence type="ECO:0000313" key="2">
    <source>
        <dbReference type="Proteomes" id="UP000186112"/>
    </source>
</evidence>
<evidence type="ECO:0000313" key="1">
    <source>
        <dbReference type="EMBL" id="OLS02682.1"/>
    </source>
</evidence>
<dbReference type="Proteomes" id="UP000186112">
    <property type="component" value="Unassembled WGS sequence"/>
</dbReference>